<sequence length="589" mass="65980">MKRRLVHSGEQLVGGDSKREKHARYRRNGYKLEAEQQIGTHIGEETSRRFEGSLRESLNSSNMDENYALIQSILREQEEAERRLYGRQNEEVHEWQTVSSKRNRNRNRKNSKPSPSPADNSDDRRPNGIDSSSSNVFRSVEQQSEDRSRRISEAQMAAAASSADASASRSKRHSDDDDDSDAEGAGEVVQNGSAEASYDDSQQDLQLMRFADYFGRAFSSVGGAQFPWLKTLKESSVAKIVDIPLSHISEDIYKISTDWISQRSSKELESFVLWSLDSILADIVTHQGVPKGSKKSSQQASSKSQVAIFVVLAMVLRRKPDVMISLMPTIRDSQKYQGQDKLPVTIWVIAQASQGDLVVGLYLWSSLLLPMLSGKSGCNPQSRDLILQLVERKGERIVPPSALETLLRVTFPLPSARVKATERFESVYSTLKEVALVGSPGSKASKQLAQQLLHFVIKAAGEENPECYKQWDMLYMDNLEASIVVLRKLSDEWKDHSVRHPTLDPLRETVKNFRQKNEKSLAKVDDGASHALLKEADKYCKIILGRSSQGHGCLKGMTLVSVALAVGAIFVSQNMHSWDYNKISEMLNF</sequence>
<accession>A0A834T6A3</accession>
<evidence type="ECO:0000256" key="6">
    <source>
        <dbReference type="ARBA" id="ARBA00022824"/>
    </source>
</evidence>
<feature type="region of interest" description="Disordered" evidence="11">
    <location>
        <begin position="1"/>
        <end position="63"/>
    </location>
</feature>
<keyword evidence="5" id="KW-0053">Apoptosis</keyword>
<feature type="compositionally biased region" description="Basic and acidic residues" evidence="11">
    <location>
        <begin position="42"/>
        <end position="54"/>
    </location>
</feature>
<evidence type="ECO:0000256" key="11">
    <source>
        <dbReference type="SAM" id="MobiDB-lite"/>
    </source>
</evidence>
<evidence type="ECO:0000256" key="9">
    <source>
        <dbReference type="ARBA" id="ARBA00023180"/>
    </source>
</evidence>
<dbReference type="GO" id="GO:0005789">
    <property type="term" value="C:endoplasmic reticulum membrane"/>
    <property type="evidence" value="ECO:0007669"/>
    <property type="project" value="UniProtKB-SubCell"/>
</dbReference>
<keyword evidence="13" id="KW-1185">Reference proteome</keyword>
<comment type="similarity">
    <text evidence="2">Belongs to the TMEM214 family.</text>
</comment>
<evidence type="ECO:0000256" key="5">
    <source>
        <dbReference type="ARBA" id="ARBA00022703"/>
    </source>
</evidence>
<dbReference type="InterPro" id="IPR019308">
    <property type="entry name" value="TMEM214"/>
</dbReference>
<feature type="compositionally biased region" description="Low complexity" evidence="11">
    <location>
        <begin position="157"/>
        <end position="168"/>
    </location>
</feature>
<dbReference type="PANTHER" id="PTHR13448">
    <property type="entry name" value="TRANSMEMBRANE PROTEIN 214"/>
    <property type="match status" value="1"/>
</dbReference>
<evidence type="ECO:0000313" key="13">
    <source>
        <dbReference type="Proteomes" id="UP000634136"/>
    </source>
</evidence>
<name>A0A834T6A3_9FABA</name>
<comment type="subcellular location">
    <subcellularLocation>
        <location evidence="1">Endoplasmic reticulum membrane</location>
        <topology evidence="1">Multi-pass membrane protein</topology>
    </subcellularLocation>
</comment>
<evidence type="ECO:0000256" key="3">
    <source>
        <dbReference type="ARBA" id="ARBA00011720"/>
    </source>
</evidence>
<feature type="compositionally biased region" description="Polar residues" evidence="11">
    <location>
        <begin position="129"/>
        <end position="142"/>
    </location>
</feature>
<dbReference type="OrthoDB" id="10022292at2759"/>
<proteinExistence type="inferred from homology"/>
<feature type="compositionally biased region" description="Basic residues" evidence="11">
    <location>
        <begin position="20"/>
        <end position="29"/>
    </location>
</feature>
<evidence type="ECO:0000256" key="10">
    <source>
        <dbReference type="ARBA" id="ARBA00024938"/>
    </source>
</evidence>
<gene>
    <name evidence="12" type="ORF">G2W53_030428</name>
</gene>
<protein>
    <submittedName>
        <fullName evidence="12">Transmembrane protein 214-A</fullName>
    </submittedName>
</protein>
<reference evidence="12" key="1">
    <citation type="submission" date="2020-09" db="EMBL/GenBank/DDBJ databases">
        <title>Genome-Enabled Discovery of Anthraquinone Biosynthesis in Senna tora.</title>
        <authorList>
            <person name="Kang S.-H."/>
            <person name="Pandey R.P."/>
            <person name="Lee C.-M."/>
            <person name="Sim J.-S."/>
            <person name="Jeong J.-T."/>
            <person name="Choi B.-S."/>
            <person name="Jung M."/>
            <person name="Ginzburg D."/>
            <person name="Zhao K."/>
            <person name="Won S.Y."/>
            <person name="Oh T.-J."/>
            <person name="Yu Y."/>
            <person name="Kim N.-H."/>
            <person name="Lee O.R."/>
            <person name="Lee T.-H."/>
            <person name="Bashyal P."/>
            <person name="Kim T.-S."/>
            <person name="Lee W.-H."/>
            <person name="Kawkins C."/>
            <person name="Kim C.-K."/>
            <person name="Kim J.S."/>
            <person name="Ahn B.O."/>
            <person name="Rhee S.Y."/>
            <person name="Sohng J.K."/>
        </authorList>
    </citation>
    <scope>NUCLEOTIDE SEQUENCE</scope>
    <source>
        <tissue evidence="12">Leaf</tissue>
    </source>
</reference>
<evidence type="ECO:0000256" key="4">
    <source>
        <dbReference type="ARBA" id="ARBA00022692"/>
    </source>
</evidence>
<organism evidence="12 13">
    <name type="scientific">Senna tora</name>
    <dbReference type="NCBI Taxonomy" id="362788"/>
    <lineage>
        <taxon>Eukaryota</taxon>
        <taxon>Viridiplantae</taxon>
        <taxon>Streptophyta</taxon>
        <taxon>Embryophyta</taxon>
        <taxon>Tracheophyta</taxon>
        <taxon>Spermatophyta</taxon>
        <taxon>Magnoliopsida</taxon>
        <taxon>eudicotyledons</taxon>
        <taxon>Gunneridae</taxon>
        <taxon>Pentapetalae</taxon>
        <taxon>rosids</taxon>
        <taxon>fabids</taxon>
        <taxon>Fabales</taxon>
        <taxon>Fabaceae</taxon>
        <taxon>Caesalpinioideae</taxon>
        <taxon>Cassia clade</taxon>
        <taxon>Senna</taxon>
    </lineage>
</organism>
<keyword evidence="8" id="KW-0472">Membrane</keyword>
<comment type="caution">
    <text evidence="12">The sequence shown here is derived from an EMBL/GenBank/DDBJ whole genome shotgun (WGS) entry which is preliminary data.</text>
</comment>
<comment type="function">
    <text evidence="10">Critical mediator, in cooperation with CASP4, of endoplasmic reticulum-stress induced apoptosis. Required or the activation of CASP4 following endoplasmic reticulum stress.</text>
</comment>
<evidence type="ECO:0000256" key="1">
    <source>
        <dbReference type="ARBA" id="ARBA00004477"/>
    </source>
</evidence>
<keyword evidence="4 12" id="KW-0812">Transmembrane</keyword>
<dbReference type="PANTHER" id="PTHR13448:SF0">
    <property type="entry name" value="TRANSMEMBRANE PROTEIN 214"/>
    <property type="match status" value="1"/>
</dbReference>
<dbReference type="Pfam" id="PF10151">
    <property type="entry name" value="TMEM214"/>
    <property type="match status" value="1"/>
</dbReference>
<evidence type="ECO:0000256" key="8">
    <source>
        <dbReference type="ARBA" id="ARBA00023136"/>
    </source>
</evidence>
<dbReference type="AlphaFoldDB" id="A0A834T6A3"/>
<evidence type="ECO:0000256" key="7">
    <source>
        <dbReference type="ARBA" id="ARBA00022989"/>
    </source>
</evidence>
<evidence type="ECO:0000313" key="12">
    <source>
        <dbReference type="EMBL" id="KAF7816459.1"/>
    </source>
</evidence>
<keyword evidence="7" id="KW-1133">Transmembrane helix</keyword>
<dbReference type="EMBL" id="JAAIUW010000009">
    <property type="protein sequence ID" value="KAF7816459.1"/>
    <property type="molecule type" value="Genomic_DNA"/>
</dbReference>
<keyword evidence="9" id="KW-0325">Glycoprotein</keyword>
<feature type="compositionally biased region" description="Basic residues" evidence="11">
    <location>
        <begin position="101"/>
        <end position="111"/>
    </location>
</feature>
<dbReference type="GO" id="GO:0005794">
    <property type="term" value="C:Golgi apparatus"/>
    <property type="evidence" value="ECO:0007669"/>
    <property type="project" value="TreeGrafter"/>
</dbReference>
<keyword evidence="6" id="KW-0256">Endoplasmic reticulum</keyword>
<comment type="subunit">
    <text evidence="3">Constitutively interacts with CASP4; required for the localization of procaspase 4 to the ER.</text>
</comment>
<dbReference type="Proteomes" id="UP000634136">
    <property type="component" value="Unassembled WGS sequence"/>
</dbReference>
<feature type="region of interest" description="Disordered" evidence="11">
    <location>
        <begin position="91"/>
        <end position="200"/>
    </location>
</feature>
<evidence type="ECO:0000256" key="2">
    <source>
        <dbReference type="ARBA" id="ARBA00007984"/>
    </source>
</evidence>